<name>A0ABS4QQW0_9NOCA</name>
<dbReference type="Proteomes" id="UP001519325">
    <property type="component" value="Unassembled WGS sequence"/>
</dbReference>
<keyword evidence="2" id="KW-1185">Reference proteome</keyword>
<dbReference type="RefSeq" id="WP_209897264.1">
    <property type="nucleotide sequence ID" value="NZ_JAGGMR010000001.1"/>
</dbReference>
<organism evidence="1 2">
    <name type="scientific">Nocardia goodfellowii</name>
    <dbReference type="NCBI Taxonomy" id="882446"/>
    <lineage>
        <taxon>Bacteria</taxon>
        <taxon>Bacillati</taxon>
        <taxon>Actinomycetota</taxon>
        <taxon>Actinomycetes</taxon>
        <taxon>Mycobacteriales</taxon>
        <taxon>Nocardiaceae</taxon>
        <taxon>Nocardia</taxon>
    </lineage>
</organism>
<accession>A0ABS4QQW0</accession>
<dbReference type="EMBL" id="JAGGMR010000001">
    <property type="protein sequence ID" value="MBP2194092.1"/>
    <property type="molecule type" value="Genomic_DNA"/>
</dbReference>
<reference evidence="1 2" key="1">
    <citation type="submission" date="2021-03" db="EMBL/GenBank/DDBJ databases">
        <title>Sequencing the genomes of 1000 actinobacteria strains.</title>
        <authorList>
            <person name="Klenk H.-P."/>
        </authorList>
    </citation>
    <scope>NUCLEOTIDE SEQUENCE [LARGE SCALE GENOMIC DNA]</scope>
    <source>
        <strain evidence="1 2">DSM 45516</strain>
    </source>
</reference>
<sequence length="271" mass="29378">MPGSDGEALEAVRLADQAAMRLLDQPGDAEKYLRQALSRGEGILPPEHLARLSSQLVMVISGQRGRETELAAAAREAATRWAAISEADAMHLTFVAARALHRAGQHSAAAAAFAVPFTAGAAPYPPAEMALVLSQYGRSLKLLGRYREAAHQFIEGARLVQPDPARRELHAELTWSAASALDCGGEDDQAQLVYRRAAQLWGDLGQVTKRARCLRSAAWLQFWSNPADSGGPAAMRGLLAELEQLERTEPSAAIRNELAHTRRQLADMEEQ</sequence>
<protein>
    <submittedName>
        <fullName evidence="1">Tetratricopeptide (TPR) repeat protein</fullName>
    </submittedName>
</protein>
<evidence type="ECO:0000313" key="1">
    <source>
        <dbReference type="EMBL" id="MBP2194092.1"/>
    </source>
</evidence>
<gene>
    <name evidence="1" type="ORF">BJ987_006993</name>
</gene>
<comment type="caution">
    <text evidence="1">The sequence shown here is derived from an EMBL/GenBank/DDBJ whole genome shotgun (WGS) entry which is preliminary data.</text>
</comment>
<evidence type="ECO:0000313" key="2">
    <source>
        <dbReference type="Proteomes" id="UP001519325"/>
    </source>
</evidence>
<proteinExistence type="predicted"/>